<sequence>MAALTTSAKDGRKKRMKFEGNRRRLWNDCGKQGDKPQAWLGRQSFRSSGTSKTAPYSIY</sequence>
<dbReference type="AlphaFoldDB" id="A0A8T3BQW9"/>
<accession>A0A8T3BQW9</accession>
<dbReference type="EMBL" id="JAGYWB010000006">
    <property type="protein sequence ID" value="KAI0518729.1"/>
    <property type="molecule type" value="Genomic_DNA"/>
</dbReference>
<comment type="caution">
    <text evidence="2">The sequence shown here is derived from an EMBL/GenBank/DDBJ whole genome shotgun (WGS) entry which is preliminary data.</text>
</comment>
<gene>
    <name evidence="2" type="ORF">KFK09_006165</name>
</gene>
<evidence type="ECO:0000313" key="2">
    <source>
        <dbReference type="EMBL" id="KAI0518729.1"/>
    </source>
</evidence>
<proteinExistence type="predicted"/>
<dbReference type="Proteomes" id="UP000829196">
    <property type="component" value="Unassembled WGS sequence"/>
</dbReference>
<reference evidence="2" key="1">
    <citation type="journal article" date="2022" name="Front. Genet.">
        <title>Chromosome-Scale Assembly of the Dendrobium nobile Genome Provides Insights Into the Molecular Mechanism of the Biosynthesis of the Medicinal Active Ingredient of Dendrobium.</title>
        <authorList>
            <person name="Xu Q."/>
            <person name="Niu S.-C."/>
            <person name="Li K.-L."/>
            <person name="Zheng P.-J."/>
            <person name="Zhang X.-J."/>
            <person name="Jia Y."/>
            <person name="Liu Y."/>
            <person name="Niu Y.-X."/>
            <person name="Yu L.-H."/>
            <person name="Chen D.-F."/>
            <person name="Zhang G.-Q."/>
        </authorList>
    </citation>
    <scope>NUCLEOTIDE SEQUENCE</scope>
    <source>
        <tissue evidence="2">Leaf</tissue>
    </source>
</reference>
<organism evidence="2 3">
    <name type="scientific">Dendrobium nobile</name>
    <name type="common">Orchid</name>
    <dbReference type="NCBI Taxonomy" id="94219"/>
    <lineage>
        <taxon>Eukaryota</taxon>
        <taxon>Viridiplantae</taxon>
        <taxon>Streptophyta</taxon>
        <taxon>Embryophyta</taxon>
        <taxon>Tracheophyta</taxon>
        <taxon>Spermatophyta</taxon>
        <taxon>Magnoliopsida</taxon>
        <taxon>Liliopsida</taxon>
        <taxon>Asparagales</taxon>
        <taxon>Orchidaceae</taxon>
        <taxon>Epidendroideae</taxon>
        <taxon>Malaxideae</taxon>
        <taxon>Dendrobiinae</taxon>
        <taxon>Dendrobium</taxon>
    </lineage>
</organism>
<keyword evidence="3" id="KW-1185">Reference proteome</keyword>
<evidence type="ECO:0000256" key="1">
    <source>
        <dbReference type="SAM" id="MobiDB-lite"/>
    </source>
</evidence>
<protein>
    <submittedName>
        <fullName evidence="2">Uncharacterized protein</fullName>
    </submittedName>
</protein>
<evidence type="ECO:0000313" key="3">
    <source>
        <dbReference type="Proteomes" id="UP000829196"/>
    </source>
</evidence>
<feature type="region of interest" description="Disordered" evidence="1">
    <location>
        <begin position="1"/>
        <end position="21"/>
    </location>
</feature>
<name>A0A8T3BQW9_DENNO</name>